<dbReference type="EMBL" id="DF933800">
    <property type="protein sequence ID" value="GAM33478.1"/>
    <property type="molecule type" value="Genomic_DNA"/>
</dbReference>
<dbReference type="PANTHER" id="PTHR45348:SF5">
    <property type="entry name" value="OXIDOREDUCTASE, PUTATIVE (AFU_ORTHOLOGUE AFUA_8G01420)-RELATED"/>
    <property type="match status" value="1"/>
</dbReference>
<dbReference type="SUPFAM" id="SSF50129">
    <property type="entry name" value="GroES-like"/>
    <property type="match status" value="1"/>
</dbReference>
<sequence length="352" mass="37548">MYEAIINAGPTAQIIESPIPSPNANQVVIKVVVSGSNPKDWKLPDLWGSEGINQGDDIAGIVHEVGANVTEFKVGDRVAAFHEMRTPGGSYAEYAVAWAYTTFHLPKQTSFEEAATIPLAGLTAALGLFARLRLPTPFTKATEPTPTIIYGGSTAVGAFAIKLAQRSNIHPLFVVAGSGSSFVETLIDRSKGDLIIDYRPGPDHLVEQLNKAIQNAGQTKVKYALDSVTLEPSFQVLAKVLEPNGGRYTGVLPYDESVFSSGIGHSRTAVGNSHASDEKEPGDADLAFVFSQLFGKGLKDGWFTGHPFEVVPNGLAGVEGALKNLKAGKNSALKYVFRIAETPQLKDGQSRI</sequence>
<dbReference type="InterPro" id="IPR013154">
    <property type="entry name" value="ADH-like_N"/>
</dbReference>
<gene>
    <name evidence="4" type="ORF">TCE0_004r00398</name>
</gene>
<keyword evidence="5" id="KW-1185">Reference proteome</keyword>
<dbReference type="Gene3D" id="3.90.180.10">
    <property type="entry name" value="Medium-chain alcohol dehydrogenases, catalytic domain"/>
    <property type="match status" value="1"/>
</dbReference>
<feature type="domain" description="Enoyl reductase (ER)" evidence="3">
    <location>
        <begin position="9"/>
        <end position="333"/>
    </location>
</feature>
<proteinExistence type="inferred from homology"/>
<dbReference type="SUPFAM" id="SSF51735">
    <property type="entry name" value="NAD(P)-binding Rossmann-fold domains"/>
    <property type="match status" value="1"/>
</dbReference>
<dbReference type="Pfam" id="PF08240">
    <property type="entry name" value="ADH_N"/>
    <property type="match status" value="1"/>
</dbReference>
<dbReference type="InterPro" id="IPR020843">
    <property type="entry name" value="ER"/>
</dbReference>
<evidence type="ECO:0000313" key="5">
    <source>
        <dbReference type="Proteomes" id="UP000053095"/>
    </source>
</evidence>
<dbReference type="InterPro" id="IPR036291">
    <property type="entry name" value="NAD(P)-bd_dom_sf"/>
</dbReference>
<keyword evidence="2" id="KW-0560">Oxidoreductase</keyword>
<reference evidence="5" key="1">
    <citation type="journal article" date="2015" name="Genome Announc.">
        <title>Draft genome sequence of Talaromyces cellulolyticus strain Y-94, a source of lignocellulosic biomass-degrading enzymes.</title>
        <authorList>
            <person name="Fujii T."/>
            <person name="Koike H."/>
            <person name="Sawayama S."/>
            <person name="Yano S."/>
            <person name="Inoue H."/>
        </authorList>
    </citation>
    <scope>NUCLEOTIDE SEQUENCE [LARGE SCALE GENOMIC DNA]</scope>
    <source>
        <strain evidence="5">Y-94</strain>
    </source>
</reference>
<dbReference type="InterPro" id="IPR011032">
    <property type="entry name" value="GroES-like_sf"/>
</dbReference>
<evidence type="ECO:0000256" key="1">
    <source>
        <dbReference type="ARBA" id="ARBA00008072"/>
    </source>
</evidence>
<dbReference type="Gene3D" id="3.40.50.720">
    <property type="entry name" value="NAD(P)-binding Rossmann-like Domain"/>
    <property type="match status" value="1"/>
</dbReference>
<organism evidence="4 5">
    <name type="scientific">Talaromyces pinophilus</name>
    <name type="common">Penicillium pinophilum</name>
    <dbReference type="NCBI Taxonomy" id="128442"/>
    <lineage>
        <taxon>Eukaryota</taxon>
        <taxon>Fungi</taxon>
        <taxon>Dikarya</taxon>
        <taxon>Ascomycota</taxon>
        <taxon>Pezizomycotina</taxon>
        <taxon>Eurotiomycetes</taxon>
        <taxon>Eurotiomycetidae</taxon>
        <taxon>Eurotiales</taxon>
        <taxon>Trichocomaceae</taxon>
        <taxon>Talaromyces</taxon>
        <taxon>Talaromyces sect. Talaromyces</taxon>
    </lineage>
</organism>
<dbReference type="CDD" id="cd08249">
    <property type="entry name" value="enoyl_reductase_like"/>
    <property type="match status" value="1"/>
</dbReference>
<accession>A0A0B8MXW2</accession>
<dbReference type="GO" id="GO:0016651">
    <property type="term" value="F:oxidoreductase activity, acting on NAD(P)H"/>
    <property type="evidence" value="ECO:0007669"/>
    <property type="project" value="InterPro"/>
</dbReference>
<evidence type="ECO:0000313" key="4">
    <source>
        <dbReference type="EMBL" id="GAM33478.1"/>
    </source>
</evidence>
<comment type="similarity">
    <text evidence="1">Belongs to the zinc-containing alcohol dehydrogenase family.</text>
</comment>
<protein>
    <recommendedName>
        <fullName evidence="3">Enoyl reductase (ER) domain-containing protein</fullName>
    </recommendedName>
</protein>
<evidence type="ECO:0000259" key="3">
    <source>
        <dbReference type="SMART" id="SM00829"/>
    </source>
</evidence>
<dbReference type="InterPro" id="IPR047122">
    <property type="entry name" value="Trans-enoyl_RdTase-like"/>
</dbReference>
<evidence type="ECO:0000256" key="2">
    <source>
        <dbReference type="ARBA" id="ARBA00023002"/>
    </source>
</evidence>
<dbReference type="Proteomes" id="UP000053095">
    <property type="component" value="Unassembled WGS sequence"/>
</dbReference>
<name>A0A0B8MXW2_TALPI</name>
<dbReference type="PANTHER" id="PTHR45348">
    <property type="entry name" value="HYPOTHETICAL OXIDOREDUCTASE (EUROFUNG)"/>
    <property type="match status" value="1"/>
</dbReference>
<dbReference type="SMART" id="SM00829">
    <property type="entry name" value="PKS_ER"/>
    <property type="match status" value="1"/>
</dbReference>
<dbReference type="AlphaFoldDB" id="A0A0B8MXW2"/>